<evidence type="ECO:0000256" key="11">
    <source>
        <dbReference type="ARBA" id="ARBA00022989"/>
    </source>
</evidence>
<evidence type="ECO:0000256" key="13">
    <source>
        <dbReference type="ARBA" id="ARBA00023212"/>
    </source>
</evidence>
<dbReference type="GO" id="GO:0051233">
    <property type="term" value="C:spindle midzone"/>
    <property type="evidence" value="ECO:0007669"/>
    <property type="project" value="UniProtKB-ARBA"/>
</dbReference>
<feature type="region of interest" description="Disordered" evidence="16">
    <location>
        <begin position="178"/>
        <end position="275"/>
    </location>
</feature>
<dbReference type="Gene3D" id="1.20.5.1430">
    <property type="match status" value="1"/>
</dbReference>
<dbReference type="InterPro" id="IPR036872">
    <property type="entry name" value="CH_dom_sf"/>
</dbReference>
<evidence type="ECO:0000256" key="15">
    <source>
        <dbReference type="PROSITE-ProRule" id="PRU00576"/>
    </source>
</evidence>
<dbReference type="SUPFAM" id="SSF49344">
    <property type="entry name" value="CBD9-like"/>
    <property type="match status" value="1"/>
</dbReference>
<evidence type="ECO:0000256" key="16">
    <source>
        <dbReference type="SAM" id="MobiDB-lite"/>
    </source>
</evidence>
<evidence type="ECO:0000256" key="9">
    <source>
        <dbReference type="ARBA" id="ARBA00022776"/>
    </source>
</evidence>
<dbReference type="GO" id="GO:0035372">
    <property type="term" value="P:protein localization to microtubule"/>
    <property type="evidence" value="ECO:0007669"/>
    <property type="project" value="UniProtKB-ARBA"/>
</dbReference>
<feature type="compositionally biased region" description="Low complexity" evidence="16">
    <location>
        <begin position="592"/>
        <end position="608"/>
    </location>
</feature>
<feature type="compositionally biased region" description="Low complexity" evidence="16">
    <location>
        <begin position="193"/>
        <end position="202"/>
    </location>
</feature>
<dbReference type="GO" id="GO:0051301">
    <property type="term" value="P:cell division"/>
    <property type="evidence" value="ECO:0007669"/>
    <property type="project" value="UniProtKB-KW"/>
</dbReference>
<keyword evidence="14" id="KW-0131">Cell cycle</keyword>
<evidence type="ECO:0000256" key="5">
    <source>
        <dbReference type="ARBA" id="ARBA00022490"/>
    </source>
</evidence>
<dbReference type="EMBL" id="ML996689">
    <property type="protein sequence ID" value="KAF2403606.1"/>
    <property type="molecule type" value="Genomic_DNA"/>
</dbReference>
<evidence type="ECO:0000256" key="6">
    <source>
        <dbReference type="ARBA" id="ARBA00022618"/>
    </source>
</evidence>
<evidence type="ECO:0000256" key="8">
    <source>
        <dbReference type="ARBA" id="ARBA00022701"/>
    </source>
</evidence>
<dbReference type="PROSITE" id="PS51230">
    <property type="entry name" value="EB1_C"/>
    <property type="match status" value="1"/>
</dbReference>
<dbReference type="OrthoDB" id="19261at2759"/>
<name>A0A6G1I657_9PEZI</name>
<dbReference type="Pfam" id="PF03271">
    <property type="entry name" value="EB1"/>
    <property type="match status" value="1"/>
</dbReference>
<evidence type="ECO:0000256" key="3">
    <source>
        <dbReference type="ARBA" id="ARBA00010729"/>
    </source>
</evidence>
<dbReference type="FunFam" id="1.10.418.10:FF:000028">
    <property type="entry name" value="RP/EB family microtubule-associated protein"/>
    <property type="match status" value="1"/>
</dbReference>
<dbReference type="Gene3D" id="1.20.120.1770">
    <property type="match status" value="1"/>
</dbReference>
<keyword evidence="18" id="KW-0732">Signal</keyword>
<dbReference type="PANTHER" id="PTHR47797">
    <property type="entry name" value="DEHYDROGENASE, PUTATIVE (AFU_ORTHOLOGUE AFUA_8G05805)-RELATED"/>
    <property type="match status" value="1"/>
</dbReference>
<feature type="transmembrane region" description="Helical" evidence="17">
    <location>
        <begin position="332"/>
        <end position="352"/>
    </location>
</feature>
<evidence type="ECO:0000256" key="1">
    <source>
        <dbReference type="ARBA" id="ARBA00004245"/>
    </source>
</evidence>
<dbReference type="InterPro" id="IPR005018">
    <property type="entry name" value="DOMON_domain"/>
</dbReference>
<sequence>MRSTAAAALLGLGSVAYAQSAPVVTQKSGSISYSFNVPDATTSSSGDILFQIKGPSNLGWIALGQGSGMSGAQIFVIYTSADGKNVTLSPRLGSGHNTPSYNSKAQVTLLEGSGIVGSDMIANVRCSSCASWSGGSMDLTSASSGWIHASHSGPALNDDSPSAGISQHDQSYGTMKVDLSKAKGGSGDANVFSTSTSSSGTSGTSGSGTGCGSKTTDTSSSDDSSASSTSAGPPFGFPFGGSAPTGTGRPYARPFSKRKDIGDDDNSCTDDGGNNSSTGNLNSFSSFNISRREKMITAHAVLACLAFALFFPFGGIAIRLFSFPGVVRFHALFQVFAYITYIVAFGLGINIANQLDYLNKAHPIIGIVLFIALIFQPILGFLHHSNFQKYQTRTAVSYGHLWLGRIAITLGIVNGGLGLQLADEKKGPSVAYAILAAIVWVAYVASILIGERKRARNMPPKYAEAVTSSHSNAPLKCLAPFRLGNSKVSMIASVSKAALCQVFDSIFLDVPMSRVKFNVNTEYAYIQNFKILQNTFTRHHIEKNVPVEALVKCKMQDNLEFLQWSKRYWDQHFPGDEYDAIGRRKAAGGPGAASAPAPRAPSASTGGARRNAPAVAPRTRTPNTGAASAVLQQENNALKETVVGLERERDFYFSKLRDIELLIQQAMEADPTLEADDDSLLKRIQAILYSTEEGFEIPAEGEEGAVEEETF</sequence>
<keyword evidence="8 15" id="KW-0493">Microtubule</keyword>
<dbReference type="InterPro" id="IPR036133">
    <property type="entry name" value="EB1_C_sf"/>
</dbReference>
<feature type="region of interest" description="Disordered" evidence="16">
    <location>
        <begin position="584"/>
        <end position="622"/>
    </location>
</feature>
<dbReference type="Gene3D" id="1.10.418.10">
    <property type="entry name" value="Calponin-like domain"/>
    <property type="match status" value="1"/>
</dbReference>
<dbReference type="GO" id="GO:0016020">
    <property type="term" value="C:membrane"/>
    <property type="evidence" value="ECO:0007669"/>
    <property type="project" value="UniProtKB-SubCell"/>
</dbReference>
<evidence type="ECO:0000259" key="19">
    <source>
        <dbReference type="PROSITE" id="PS51230"/>
    </source>
</evidence>
<keyword evidence="11 17" id="KW-1133">Transmembrane helix</keyword>
<dbReference type="SMART" id="SM00664">
    <property type="entry name" value="DoH"/>
    <property type="match status" value="1"/>
</dbReference>
<dbReference type="GO" id="GO:0035371">
    <property type="term" value="C:microtubule plus-end"/>
    <property type="evidence" value="ECO:0007669"/>
    <property type="project" value="UniProtKB-ARBA"/>
</dbReference>
<evidence type="ECO:0000256" key="17">
    <source>
        <dbReference type="SAM" id="Phobius"/>
    </source>
</evidence>
<evidence type="ECO:0000256" key="10">
    <source>
        <dbReference type="ARBA" id="ARBA00022982"/>
    </source>
</evidence>
<keyword evidence="5" id="KW-0963">Cytoplasm</keyword>
<dbReference type="Proteomes" id="UP000799640">
    <property type="component" value="Unassembled WGS sequence"/>
</dbReference>
<feature type="transmembrane region" description="Helical" evidence="17">
    <location>
        <begin position="429"/>
        <end position="449"/>
    </location>
</feature>
<feature type="chain" id="PRO_5026135983" description="EB1 C-terminal domain-containing protein" evidence="18">
    <location>
        <begin position="21"/>
        <end position="711"/>
    </location>
</feature>
<evidence type="ECO:0000256" key="18">
    <source>
        <dbReference type="SAM" id="SignalP"/>
    </source>
</evidence>
<dbReference type="SUPFAM" id="SSF140612">
    <property type="entry name" value="EB1 dimerisation domain-like"/>
    <property type="match status" value="1"/>
</dbReference>
<evidence type="ECO:0000313" key="21">
    <source>
        <dbReference type="Proteomes" id="UP000799640"/>
    </source>
</evidence>
<feature type="signal peptide" evidence="18">
    <location>
        <begin position="1"/>
        <end position="20"/>
    </location>
</feature>
<dbReference type="Pfam" id="PF16010">
    <property type="entry name" value="CDH-cyt"/>
    <property type="match status" value="1"/>
</dbReference>
<dbReference type="InterPro" id="IPR015920">
    <property type="entry name" value="Cellobiose_DH-like_cyt"/>
</dbReference>
<dbReference type="Gene3D" id="2.60.40.1210">
    <property type="entry name" value="Cellobiose dehydrogenase, cytochrome domain"/>
    <property type="match status" value="1"/>
</dbReference>
<comment type="similarity">
    <text evidence="3">Belongs to the MAPRE family.</text>
</comment>
<gene>
    <name evidence="20" type="ORF">EJ06DRAFT_541375</name>
</gene>
<evidence type="ECO:0000256" key="7">
    <source>
        <dbReference type="ARBA" id="ARBA00022692"/>
    </source>
</evidence>
<comment type="subcellular location">
    <subcellularLocation>
        <location evidence="1">Cytoplasm</location>
        <location evidence="1">Cytoskeleton</location>
    </subcellularLocation>
    <subcellularLocation>
        <location evidence="2">Membrane</location>
    </subcellularLocation>
</comment>
<keyword evidence="12 17" id="KW-0472">Membrane</keyword>
<protein>
    <recommendedName>
        <fullName evidence="19">EB1 C-terminal domain-containing protein</fullName>
    </recommendedName>
</protein>
<keyword evidence="6" id="KW-0132">Cell division</keyword>
<keyword evidence="4" id="KW-0813">Transport</keyword>
<evidence type="ECO:0000256" key="12">
    <source>
        <dbReference type="ARBA" id="ARBA00023136"/>
    </source>
</evidence>
<feature type="transmembrane region" description="Helical" evidence="17">
    <location>
        <begin position="395"/>
        <end position="417"/>
    </location>
</feature>
<feature type="domain" description="EB1 C-terminal" evidence="19">
    <location>
        <begin position="620"/>
        <end position="697"/>
    </location>
</feature>
<dbReference type="FunFam" id="1.20.5.1430:FF:000005">
    <property type="entry name" value="Eb1, isoform E"/>
    <property type="match status" value="1"/>
</dbReference>
<dbReference type="InterPro" id="IPR006593">
    <property type="entry name" value="Cyt_b561/ferric_Rdtase_TM"/>
</dbReference>
<keyword evidence="7 17" id="KW-0812">Transmembrane</keyword>
<evidence type="ECO:0000256" key="4">
    <source>
        <dbReference type="ARBA" id="ARBA00022448"/>
    </source>
</evidence>
<feature type="transmembrane region" description="Helical" evidence="17">
    <location>
        <begin position="296"/>
        <end position="320"/>
    </location>
</feature>
<dbReference type="GO" id="GO:0030473">
    <property type="term" value="P:nuclear migration along microtubule"/>
    <property type="evidence" value="ECO:0007669"/>
    <property type="project" value="UniProtKB-ARBA"/>
</dbReference>
<keyword evidence="9" id="KW-0498">Mitosis</keyword>
<keyword evidence="21" id="KW-1185">Reference proteome</keyword>
<evidence type="ECO:0000256" key="2">
    <source>
        <dbReference type="ARBA" id="ARBA00004370"/>
    </source>
</evidence>
<dbReference type="SMART" id="SM00665">
    <property type="entry name" value="B561"/>
    <property type="match status" value="1"/>
</dbReference>
<dbReference type="GO" id="GO:0072686">
    <property type="term" value="C:mitotic spindle"/>
    <property type="evidence" value="ECO:0007669"/>
    <property type="project" value="UniProtKB-ARBA"/>
</dbReference>
<proteinExistence type="inferred from homology"/>
<dbReference type="SUPFAM" id="SSF47576">
    <property type="entry name" value="Calponin-homology domain, CH-domain"/>
    <property type="match status" value="1"/>
</dbReference>
<keyword evidence="10" id="KW-0249">Electron transport</keyword>
<feature type="transmembrane region" description="Helical" evidence="17">
    <location>
        <begin position="364"/>
        <end position="383"/>
    </location>
</feature>
<evidence type="ECO:0000313" key="20">
    <source>
        <dbReference type="EMBL" id="KAF2403606.1"/>
    </source>
</evidence>
<dbReference type="AlphaFoldDB" id="A0A6G1I657"/>
<feature type="compositionally biased region" description="Low complexity" evidence="16">
    <location>
        <begin position="212"/>
        <end position="234"/>
    </location>
</feature>
<dbReference type="InterPro" id="IPR004953">
    <property type="entry name" value="EB1_C"/>
</dbReference>
<evidence type="ECO:0000256" key="14">
    <source>
        <dbReference type="ARBA" id="ARBA00023306"/>
    </source>
</evidence>
<dbReference type="CDD" id="cd09630">
    <property type="entry name" value="CDH_like_cytochrome"/>
    <property type="match status" value="1"/>
</dbReference>
<organism evidence="20 21">
    <name type="scientific">Trichodelitschia bisporula</name>
    <dbReference type="NCBI Taxonomy" id="703511"/>
    <lineage>
        <taxon>Eukaryota</taxon>
        <taxon>Fungi</taxon>
        <taxon>Dikarya</taxon>
        <taxon>Ascomycota</taxon>
        <taxon>Pezizomycotina</taxon>
        <taxon>Dothideomycetes</taxon>
        <taxon>Dothideomycetes incertae sedis</taxon>
        <taxon>Phaeotrichales</taxon>
        <taxon>Phaeotrichaceae</taxon>
        <taxon>Trichodelitschia</taxon>
    </lineage>
</organism>
<keyword evidence="13" id="KW-0206">Cytoskeleton</keyword>
<reference evidence="20" key="1">
    <citation type="journal article" date="2020" name="Stud. Mycol.">
        <title>101 Dothideomycetes genomes: a test case for predicting lifestyles and emergence of pathogens.</title>
        <authorList>
            <person name="Haridas S."/>
            <person name="Albert R."/>
            <person name="Binder M."/>
            <person name="Bloem J."/>
            <person name="Labutti K."/>
            <person name="Salamov A."/>
            <person name="Andreopoulos B."/>
            <person name="Baker S."/>
            <person name="Barry K."/>
            <person name="Bills G."/>
            <person name="Bluhm B."/>
            <person name="Cannon C."/>
            <person name="Castanera R."/>
            <person name="Culley D."/>
            <person name="Daum C."/>
            <person name="Ezra D."/>
            <person name="Gonzalez J."/>
            <person name="Henrissat B."/>
            <person name="Kuo A."/>
            <person name="Liang C."/>
            <person name="Lipzen A."/>
            <person name="Lutzoni F."/>
            <person name="Magnuson J."/>
            <person name="Mondo S."/>
            <person name="Nolan M."/>
            <person name="Ohm R."/>
            <person name="Pangilinan J."/>
            <person name="Park H.-J."/>
            <person name="Ramirez L."/>
            <person name="Alfaro M."/>
            <person name="Sun H."/>
            <person name="Tritt A."/>
            <person name="Yoshinaga Y."/>
            <person name="Zwiers L.-H."/>
            <person name="Turgeon B."/>
            <person name="Goodwin S."/>
            <person name="Spatafora J."/>
            <person name="Crous P."/>
            <person name="Grigoriev I."/>
        </authorList>
    </citation>
    <scope>NUCLEOTIDE SEQUENCE</scope>
    <source>
        <strain evidence="20">CBS 262.69</strain>
    </source>
</reference>
<accession>A0A6G1I657</accession>
<dbReference type="PANTHER" id="PTHR47797:SF1">
    <property type="entry name" value="CYTOCHROME B561 DOMAIN-CONTAINING PROTEIN-RELATED"/>
    <property type="match status" value="1"/>
</dbReference>
<dbReference type="CDD" id="cd08760">
    <property type="entry name" value="Cyt_b561_FRRS1_like"/>
    <property type="match status" value="1"/>
</dbReference>
<dbReference type="GO" id="GO:0051010">
    <property type="term" value="F:microtubule plus-end binding"/>
    <property type="evidence" value="ECO:0007669"/>
    <property type="project" value="UniProtKB-ARBA"/>
</dbReference>